<dbReference type="AlphaFoldDB" id="A0A4R6YYA6"/>
<reference evidence="1 2" key="1">
    <citation type="submission" date="2019-03" db="EMBL/GenBank/DDBJ databases">
        <title>Genomic Encyclopedia of Type Strains, Phase IV (KMG-IV): sequencing the most valuable type-strain genomes for metagenomic binning, comparative biology and taxonomic classification.</title>
        <authorList>
            <person name="Goeker M."/>
        </authorList>
    </citation>
    <scope>NUCLEOTIDE SEQUENCE [LARGE SCALE GENOMIC DNA]</scope>
    <source>
        <strain evidence="1 2">DSM 21667</strain>
    </source>
</reference>
<organism evidence="1 2">
    <name type="scientific">Tahibacter aquaticus</name>
    <dbReference type="NCBI Taxonomy" id="520092"/>
    <lineage>
        <taxon>Bacteria</taxon>
        <taxon>Pseudomonadati</taxon>
        <taxon>Pseudomonadota</taxon>
        <taxon>Gammaproteobacteria</taxon>
        <taxon>Lysobacterales</taxon>
        <taxon>Rhodanobacteraceae</taxon>
        <taxon>Tahibacter</taxon>
    </lineage>
</organism>
<proteinExistence type="predicted"/>
<protein>
    <submittedName>
        <fullName evidence="1">Uncharacterized protein</fullName>
    </submittedName>
</protein>
<gene>
    <name evidence="1" type="ORF">DFR29_106132</name>
</gene>
<dbReference type="EMBL" id="SNZH01000006">
    <property type="protein sequence ID" value="TDR43987.1"/>
    <property type="molecule type" value="Genomic_DNA"/>
</dbReference>
<comment type="caution">
    <text evidence="1">The sequence shown here is derived from an EMBL/GenBank/DDBJ whole genome shotgun (WGS) entry which is preliminary data.</text>
</comment>
<name>A0A4R6YYA6_9GAMM</name>
<accession>A0A4R6YYA6</accession>
<keyword evidence="2" id="KW-1185">Reference proteome</keyword>
<dbReference type="RefSeq" id="WP_133818729.1">
    <property type="nucleotide sequence ID" value="NZ_SNZH01000006.1"/>
</dbReference>
<sequence length="108" mass="11885">MDKLWYKSLTLSNSAYRLVSGSQCNTAAVVDGSGSTNWYTMFFAADDNDGNLANGTPNACRIWGAFSAHDIACGTRPTCNIREWFMYSSPYGLVPRCHTALEVCRNLS</sequence>
<evidence type="ECO:0000313" key="2">
    <source>
        <dbReference type="Proteomes" id="UP000295293"/>
    </source>
</evidence>
<dbReference type="Proteomes" id="UP000295293">
    <property type="component" value="Unassembled WGS sequence"/>
</dbReference>
<evidence type="ECO:0000313" key="1">
    <source>
        <dbReference type="EMBL" id="TDR43987.1"/>
    </source>
</evidence>